<dbReference type="Gene3D" id="3.90.280.10">
    <property type="entry name" value="PEBP-like"/>
    <property type="match status" value="1"/>
</dbReference>
<name>A0A1Q6A6M3_9SPHI</name>
<dbReference type="STRING" id="1302689.RG47T_5121"/>
<evidence type="ECO:0000313" key="1">
    <source>
        <dbReference type="EMBL" id="OKS89636.1"/>
    </source>
</evidence>
<dbReference type="OrthoDB" id="9797506at2"/>
<dbReference type="AlphaFoldDB" id="A0A1Q6A6M3"/>
<dbReference type="Proteomes" id="UP000186720">
    <property type="component" value="Unassembled WGS sequence"/>
</dbReference>
<dbReference type="PANTHER" id="PTHR30289:SF1">
    <property type="entry name" value="PEBP (PHOSPHATIDYLETHANOLAMINE-BINDING PROTEIN) FAMILY PROTEIN"/>
    <property type="match status" value="1"/>
</dbReference>
<dbReference type="PANTHER" id="PTHR30289">
    <property type="entry name" value="UNCHARACTERIZED PROTEIN YBCL-RELATED"/>
    <property type="match status" value="1"/>
</dbReference>
<dbReference type="SUPFAM" id="SSF49777">
    <property type="entry name" value="PEBP-like"/>
    <property type="match status" value="1"/>
</dbReference>
<dbReference type="InterPro" id="IPR008914">
    <property type="entry name" value="PEBP"/>
</dbReference>
<dbReference type="InterPro" id="IPR005247">
    <property type="entry name" value="YbhB_YbcL/LppC-like"/>
</dbReference>
<reference evidence="1 2" key="1">
    <citation type="submission" date="2016-11" db="EMBL/GenBank/DDBJ databases">
        <title>Whole Genome Sequencing of Mucilaginibacter polytrichastri RG4-7(T) isolated from the moss sample.</title>
        <authorList>
            <person name="Li Y."/>
        </authorList>
    </citation>
    <scope>NUCLEOTIDE SEQUENCE [LARGE SCALE GENOMIC DNA]</scope>
    <source>
        <strain evidence="1 2">RG4-7</strain>
    </source>
</reference>
<organism evidence="1 2">
    <name type="scientific">Mucilaginibacter polytrichastri</name>
    <dbReference type="NCBI Taxonomy" id="1302689"/>
    <lineage>
        <taxon>Bacteria</taxon>
        <taxon>Pseudomonadati</taxon>
        <taxon>Bacteroidota</taxon>
        <taxon>Sphingobacteriia</taxon>
        <taxon>Sphingobacteriales</taxon>
        <taxon>Sphingobacteriaceae</taxon>
        <taxon>Mucilaginibacter</taxon>
    </lineage>
</organism>
<gene>
    <name evidence="1" type="ORF">RG47T_5121</name>
</gene>
<proteinExistence type="predicted"/>
<dbReference type="InterPro" id="IPR036610">
    <property type="entry name" value="PEBP-like_sf"/>
</dbReference>
<dbReference type="EMBL" id="MPPL01000001">
    <property type="protein sequence ID" value="OKS89636.1"/>
    <property type="molecule type" value="Genomic_DNA"/>
</dbReference>
<evidence type="ECO:0000313" key="2">
    <source>
        <dbReference type="Proteomes" id="UP000186720"/>
    </source>
</evidence>
<dbReference type="CDD" id="cd00865">
    <property type="entry name" value="PEBP_bact_arch"/>
    <property type="match status" value="1"/>
</dbReference>
<keyword evidence="2" id="KW-1185">Reference proteome</keyword>
<accession>A0A1Q6A6M3</accession>
<sequence>MTTFTLKSTELGGQLNREQYADVIGFDGQNRSPQLYWENAPKDTKAFALTMHDIDAPTGSGFWHWVVFNIPADVHELPPDAGNPAKNLMPGNAIQSNTDVGIPGYAGAAPPEGPAHRYMITVHALAQEIELNQNATPAYVGFNLHYATLAKTSLLVYGQKH</sequence>
<protein>
    <submittedName>
        <fullName evidence="1">UPF0098 protein ybhB</fullName>
    </submittedName>
</protein>
<dbReference type="RefSeq" id="WP_074492850.1">
    <property type="nucleotide sequence ID" value="NZ_FPAM01000022.1"/>
</dbReference>
<dbReference type="NCBIfam" id="TIGR00481">
    <property type="entry name" value="YbhB/YbcL family Raf kinase inhibitor-like protein"/>
    <property type="match status" value="1"/>
</dbReference>
<dbReference type="Pfam" id="PF01161">
    <property type="entry name" value="PBP"/>
    <property type="match status" value="1"/>
</dbReference>
<comment type="caution">
    <text evidence="1">The sequence shown here is derived from an EMBL/GenBank/DDBJ whole genome shotgun (WGS) entry which is preliminary data.</text>
</comment>